<dbReference type="Proteomes" id="UP000019460">
    <property type="component" value="Unassembled WGS sequence"/>
</dbReference>
<dbReference type="Gene3D" id="3.40.190.10">
    <property type="entry name" value="Periplasmic binding protein-like II"/>
    <property type="match status" value="2"/>
</dbReference>
<comment type="caution">
    <text evidence="2">The sequence shown here is derived from an EMBL/GenBank/DDBJ whole genome shotgun (WGS) entry which is preliminary data.</text>
</comment>
<feature type="chain" id="PRO_5004932689" evidence="1">
    <location>
        <begin position="24"/>
        <end position="276"/>
    </location>
</feature>
<protein>
    <submittedName>
        <fullName evidence="2">Phosphonate ABC transporter phosphate-binding periplasmic component</fullName>
    </submittedName>
</protein>
<dbReference type="OrthoDB" id="5343002at2"/>
<accession>W9V373</accession>
<name>W9V373_9GAMM</name>
<proteinExistence type="predicted"/>
<dbReference type="PATRIC" id="fig|1249627.3.peg.3480"/>
<dbReference type="CDD" id="cd01071">
    <property type="entry name" value="PBP2_PhnD_like"/>
    <property type="match status" value="1"/>
</dbReference>
<organism evidence="2 3">
    <name type="scientific">Imhoffiella purpurea</name>
    <dbReference type="NCBI Taxonomy" id="1249627"/>
    <lineage>
        <taxon>Bacteria</taxon>
        <taxon>Pseudomonadati</taxon>
        <taxon>Pseudomonadota</taxon>
        <taxon>Gammaproteobacteria</taxon>
        <taxon>Chromatiales</taxon>
        <taxon>Chromatiaceae</taxon>
        <taxon>Imhoffiella</taxon>
    </lineage>
</organism>
<evidence type="ECO:0000256" key="1">
    <source>
        <dbReference type="SAM" id="SignalP"/>
    </source>
</evidence>
<dbReference type="EMBL" id="AONC01000057">
    <property type="protein sequence ID" value="EXJ13789.1"/>
    <property type="molecule type" value="Genomic_DNA"/>
</dbReference>
<keyword evidence="1" id="KW-0732">Signal</keyword>
<dbReference type="PANTHER" id="PTHR35841">
    <property type="entry name" value="PHOSPHONATES-BINDING PERIPLASMIC PROTEIN"/>
    <property type="match status" value="1"/>
</dbReference>
<evidence type="ECO:0000313" key="3">
    <source>
        <dbReference type="Proteomes" id="UP000019460"/>
    </source>
</evidence>
<dbReference type="RefSeq" id="WP_043756328.1">
    <property type="nucleotide sequence ID" value="NZ_AONC01000057.1"/>
</dbReference>
<dbReference type="PANTHER" id="PTHR35841:SF1">
    <property type="entry name" value="PHOSPHONATES-BINDING PERIPLASMIC PROTEIN"/>
    <property type="match status" value="1"/>
</dbReference>
<dbReference type="eggNOG" id="COG3221">
    <property type="taxonomic scope" value="Bacteria"/>
</dbReference>
<dbReference type="STRING" id="1249627.D779_3328"/>
<keyword evidence="3" id="KW-1185">Reference proteome</keyword>
<dbReference type="AlphaFoldDB" id="W9V373"/>
<gene>
    <name evidence="2" type="ORF">D779_3328</name>
</gene>
<feature type="signal peptide" evidence="1">
    <location>
        <begin position="1"/>
        <end position="23"/>
    </location>
</feature>
<dbReference type="SUPFAM" id="SSF53850">
    <property type="entry name" value="Periplasmic binding protein-like II"/>
    <property type="match status" value="1"/>
</dbReference>
<reference evidence="2 3" key="1">
    <citation type="submission" date="2012-11" db="EMBL/GenBank/DDBJ databases">
        <title>Genome assembly of Thiorhodococcus sp. AK35.</title>
        <authorList>
            <person name="Nupur N."/>
            <person name="Khatri I."/>
            <person name="Subramanian S."/>
            <person name="Pinnaka A."/>
        </authorList>
    </citation>
    <scope>NUCLEOTIDE SEQUENCE [LARGE SCALE GENOMIC DNA]</scope>
    <source>
        <strain evidence="2 3">AK35</strain>
    </source>
</reference>
<evidence type="ECO:0000313" key="2">
    <source>
        <dbReference type="EMBL" id="EXJ13789.1"/>
    </source>
</evidence>
<sequence>MKRSIRLVLAAILCATAGLGVSAEPLTFGIVPQQSAKTLAQRWTPITTYLSKKTGERIRFATAPDIPTFEQRVLAGEYDIAYMNPYHYTVFHRRPGYEAIAKEADKKIRGILVVREDSDLETLADLAGLKLAFPSPAAFAASVLPMAEIKQRGISFEPSYVSSHDSVYMGVARGFFAAGGGIMRTFDNTDPSVRSQLRILWTTRGYTPHAIATHPRVGPTVAKALQRGLLEMNRDPRGRALLEGISFKGIEAAQDSDWDDVRALDIDLLDALLERH</sequence>
<dbReference type="Pfam" id="PF12974">
    <property type="entry name" value="Phosphonate-bd"/>
    <property type="match status" value="1"/>
</dbReference>